<dbReference type="AlphaFoldDB" id="A0A7S1MV05"/>
<gene>
    <name evidence="3" type="ORF">NDES1114_LOCUS27260</name>
</gene>
<name>A0A7S1MV05_NEODS</name>
<evidence type="ECO:0000256" key="1">
    <source>
        <dbReference type="SAM" id="Coils"/>
    </source>
</evidence>
<feature type="region of interest" description="Disordered" evidence="2">
    <location>
        <begin position="434"/>
        <end position="502"/>
    </location>
</feature>
<feature type="region of interest" description="Disordered" evidence="2">
    <location>
        <begin position="269"/>
        <end position="338"/>
    </location>
</feature>
<feature type="compositionally biased region" description="Polar residues" evidence="2">
    <location>
        <begin position="442"/>
        <end position="467"/>
    </location>
</feature>
<protein>
    <submittedName>
        <fullName evidence="3">Uncharacterized protein</fullName>
    </submittedName>
</protein>
<reference evidence="3" key="1">
    <citation type="submission" date="2021-01" db="EMBL/GenBank/DDBJ databases">
        <authorList>
            <person name="Corre E."/>
            <person name="Pelletier E."/>
            <person name="Niang G."/>
            <person name="Scheremetjew M."/>
            <person name="Finn R."/>
            <person name="Kale V."/>
            <person name="Holt S."/>
            <person name="Cochrane G."/>
            <person name="Meng A."/>
            <person name="Brown T."/>
            <person name="Cohen L."/>
        </authorList>
    </citation>
    <scope>NUCLEOTIDE SEQUENCE</scope>
    <source>
        <strain evidence="3">CCAP 1951/1</strain>
    </source>
</reference>
<feature type="coiled-coil region" evidence="1">
    <location>
        <begin position="386"/>
        <end position="420"/>
    </location>
</feature>
<keyword evidence="1" id="KW-0175">Coiled coil</keyword>
<feature type="compositionally biased region" description="Low complexity" evidence="2">
    <location>
        <begin position="302"/>
        <end position="315"/>
    </location>
</feature>
<evidence type="ECO:0000256" key="2">
    <source>
        <dbReference type="SAM" id="MobiDB-lite"/>
    </source>
</evidence>
<dbReference type="EMBL" id="HBGF01040719">
    <property type="protein sequence ID" value="CAD9140202.1"/>
    <property type="molecule type" value="Transcribed_RNA"/>
</dbReference>
<organism evidence="3">
    <name type="scientific">Neobodo designis</name>
    <name type="common">Flagellated protozoan</name>
    <name type="synonym">Bodo designis</name>
    <dbReference type="NCBI Taxonomy" id="312471"/>
    <lineage>
        <taxon>Eukaryota</taxon>
        <taxon>Discoba</taxon>
        <taxon>Euglenozoa</taxon>
        <taxon>Kinetoplastea</taxon>
        <taxon>Metakinetoplastina</taxon>
        <taxon>Neobodonida</taxon>
        <taxon>Neobodo</taxon>
    </lineage>
</organism>
<accession>A0A7S1MV05</accession>
<proteinExistence type="predicted"/>
<feature type="compositionally biased region" description="Basic and acidic residues" evidence="2">
    <location>
        <begin position="317"/>
        <end position="332"/>
    </location>
</feature>
<evidence type="ECO:0000313" key="3">
    <source>
        <dbReference type="EMBL" id="CAD9140202.1"/>
    </source>
</evidence>
<sequence length="502" mass="56354">MRPSTKAALKARVREYENLQRSQHHRDADPFERIETRSQYLEDLLRLYQTEAETLAAEKERASKTSEHELSREIDRLTDTNYHLSQKLKAMHEEVATLRAERERDVSEVTAGFQRQLQRNQERLKMSSAAMQNENAVLKAKVEQLEAYVREQRALEQAEEEVRVVELQYHVDDLRNELAEKRAEVEVERRERTALEDELALLRQQQHEMITFIDALDDTAARVQDMRDRGKETHGQLVEMLLRSSQALLKEHIEASEKAELEQARIQAARGVAPMDTGDRRASTAKSDPVNDKLSEATRLLQQRQEALRSSAAAQAEEERRGAKKGQDRESQRNPASTLASAIATLRSALEAQQIEVALAARVALDAHEATLRETQGKLLNSYAQCELLVARTAELDRQAAEAREQCAAERDRALNLRDQAVLQLRTRDVRENARARRHVETQTVAARSATSQHVATASAATAQRESTGAPATAASAAAPRDHPAHHHASGAGGPRSTSDKA</sequence>
<feature type="compositionally biased region" description="Low complexity" evidence="2">
    <location>
        <begin position="470"/>
        <end position="479"/>
    </location>
</feature>
<feature type="coiled-coil region" evidence="1">
    <location>
        <begin position="128"/>
        <end position="205"/>
    </location>
</feature>